<dbReference type="GO" id="GO:0005524">
    <property type="term" value="F:ATP binding"/>
    <property type="evidence" value="ECO:0007669"/>
    <property type="project" value="UniProtKB-KW"/>
</dbReference>
<dbReference type="AlphaFoldDB" id="A0A3B0SGW7"/>
<dbReference type="InterPro" id="IPR003594">
    <property type="entry name" value="HATPase_dom"/>
</dbReference>
<evidence type="ECO:0000256" key="2">
    <source>
        <dbReference type="ARBA" id="ARBA00012438"/>
    </source>
</evidence>
<comment type="catalytic activity">
    <reaction evidence="1">
        <text>ATP + protein L-histidine = ADP + protein N-phospho-L-histidine.</text>
        <dbReference type="EC" id="2.7.13.3"/>
    </reaction>
</comment>
<feature type="transmembrane region" description="Helical" evidence="8">
    <location>
        <begin position="146"/>
        <end position="168"/>
    </location>
</feature>
<dbReference type="SUPFAM" id="SSF55874">
    <property type="entry name" value="ATPase domain of HSP90 chaperone/DNA topoisomerase II/histidine kinase"/>
    <property type="match status" value="1"/>
</dbReference>
<keyword evidence="4" id="KW-0808">Transferase</keyword>
<evidence type="ECO:0000256" key="3">
    <source>
        <dbReference type="ARBA" id="ARBA00022553"/>
    </source>
</evidence>
<dbReference type="Pfam" id="PF07730">
    <property type="entry name" value="HisKA_3"/>
    <property type="match status" value="1"/>
</dbReference>
<evidence type="ECO:0000256" key="7">
    <source>
        <dbReference type="ARBA" id="ARBA00022840"/>
    </source>
</evidence>
<evidence type="ECO:0000313" key="10">
    <source>
        <dbReference type="EMBL" id="VAW04588.1"/>
    </source>
</evidence>
<feature type="transmembrane region" description="Helical" evidence="8">
    <location>
        <begin position="70"/>
        <end position="89"/>
    </location>
</feature>
<feature type="transmembrane region" description="Helical" evidence="8">
    <location>
        <begin position="120"/>
        <end position="140"/>
    </location>
</feature>
<organism evidence="10">
    <name type="scientific">hydrothermal vent metagenome</name>
    <dbReference type="NCBI Taxonomy" id="652676"/>
    <lineage>
        <taxon>unclassified sequences</taxon>
        <taxon>metagenomes</taxon>
        <taxon>ecological metagenomes</taxon>
    </lineage>
</organism>
<dbReference type="EC" id="2.7.13.3" evidence="2"/>
<dbReference type="Gene3D" id="1.20.5.1930">
    <property type="match status" value="1"/>
</dbReference>
<keyword evidence="3" id="KW-0597">Phosphoprotein</keyword>
<protein>
    <recommendedName>
        <fullName evidence="2">histidine kinase</fullName>
        <ecNumber evidence="2">2.7.13.3</ecNumber>
    </recommendedName>
</protein>
<dbReference type="Gene3D" id="3.30.565.10">
    <property type="entry name" value="Histidine kinase-like ATPase, C-terminal domain"/>
    <property type="match status" value="1"/>
</dbReference>
<dbReference type="SMART" id="SM00387">
    <property type="entry name" value="HATPase_c"/>
    <property type="match status" value="1"/>
</dbReference>
<dbReference type="GO" id="GO:0046983">
    <property type="term" value="F:protein dimerization activity"/>
    <property type="evidence" value="ECO:0007669"/>
    <property type="project" value="InterPro"/>
</dbReference>
<dbReference type="GO" id="GO:0016020">
    <property type="term" value="C:membrane"/>
    <property type="evidence" value="ECO:0007669"/>
    <property type="project" value="InterPro"/>
</dbReference>
<evidence type="ECO:0000256" key="1">
    <source>
        <dbReference type="ARBA" id="ARBA00000085"/>
    </source>
</evidence>
<evidence type="ECO:0000259" key="9">
    <source>
        <dbReference type="SMART" id="SM00387"/>
    </source>
</evidence>
<keyword evidence="5" id="KW-0547">Nucleotide-binding</keyword>
<name>A0A3B0SGW7_9ZZZZ</name>
<accession>A0A3B0SGW7</accession>
<dbReference type="InterPro" id="IPR011712">
    <property type="entry name" value="Sig_transdc_His_kin_sub3_dim/P"/>
</dbReference>
<evidence type="ECO:0000256" key="4">
    <source>
        <dbReference type="ARBA" id="ARBA00022679"/>
    </source>
</evidence>
<dbReference type="InterPro" id="IPR036890">
    <property type="entry name" value="HATPase_C_sf"/>
</dbReference>
<evidence type="ECO:0000256" key="5">
    <source>
        <dbReference type="ARBA" id="ARBA00022741"/>
    </source>
</evidence>
<proteinExistence type="predicted"/>
<feature type="domain" description="Histidine kinase/HSP90-like ATPase" evidence="9">
    <location>
        <begin position="292"/>
        <end position="385"/>
    </location>
</feature>
<keyword evidence="8" id="KW-0472">Membrane</keyword>
<keyword evidence="8" id="KW-0812">Transmembrane</keyword>
<keyword evidence="8" id="KW-1133">Transmembrane helix</keyword>
<feature type="transmembrane region" description="Helical" evidence="8">
    <location>
        <begin position="95"/>
        <end position="113"/>
    </location>
</feature>
<feature type="transmembrane region" description="Helical" evidence="8">
    <location>
        <begin position="21"/>
        <end position="40"/>
    </location>
</feature>
<dbReference type="GO" id="GO:0000155">
    <property type="term" value="F:phosphorelay sensor kinase activity"/>
    <property type="evidence" value="ECO:0007669"/>
    <property type="project" value="InterPro"/>
</dbReference>
<keyword evidence="7" id="KW-0067">ATP-binding</keyword>
<gene>
    <name evidence="10" type="ORF">MNBD_ACTINO02-270</name>
</gene>
<dbReference type="PANTHER" id="PTHR24421">
    <property type="entry name" value="NITRATE/NITRITE SENSOR PROTEIN NARX-RELATED"/>
    <property type="match status" value="1"/>
</dbReference>
<keyword evidence="6 10" id="KW-0418">Kinase</keyword>
<evidence type="ECO:0000256" key="8">
    <source>
        <dbReference type="SAM" id="Phobius"/>
    </source>
</evidence>
<dbReference type="Pfam" id="PF02518">
    <property type="entry name" value="HATPase_c"/>
    <property type="match status" value="1"/>
</dbReference>
<reference evidence="10" key="1">
    <citation type="submission" date="2018-06" db="EMBL/GenBank/DDBJ databases">
        <authorList>
            <person name="Zhirakovskaya E."/>
        </authorList>
    </citation>
    <scope>NUCLEOTIDE SEQUENCE</scope>
</reference>
<dbReference type="CDD" id="cd16917">
    <property type="entry name" value="HATPase_UhpB-NarQ-NarX-like"/>
    <property type="match status" value="1"/>
</dbReference>
<evidence type="ECO:0000256" key="6">
    <source>
        <dbReference type="ARBA" id="ARBA00022777"/>
    </source>
</evidence>
<feature type="transmembrane region" description="Helical" evidence="8">
    <location>
        <begin position="46"/>
        <end position="63"/>
    </location>
</feature>
<sequence>MRDTLRSLLAEPRVPNPPVRVWRDWALVGLLVPVAIAEGIFREDVVWRPLVLVLGVAMIFTLLWRRTHPLAVVGVVFGAITALNIAAITTGSPEVGLYTTVFILLLPYSLLRWASGPEAAIGLALITATAILGGVAAAAADGTKNVLLETLIGGALFLEFPAALGASVRYRENSRLREIDQVKYREREQLARELHDTVAHHVSAIAVQAQAGRAIAASDPEGAVARLAVIEEEASRTLAEMRSMVSSLRSDDEPELAPQRGIADIETLAASIGGPMRIDVELSGDLDDLRPLVETAIYRLAQESITNAVRHARHATHVRVSVTTDGGVVRLKVTDDGETTTPVRNPSGYGLMGMAERVALVGGTLTAGPQPDKGWTVSAVLPKTGGNR</sequence>
<dbReference type="EMBL" id="UOEK01000292">
    <property type="protein sequence ID" value="VAW04588.1"/>
    <property type="molecule type" value="Genomic_DNA"/>
</dbReference>
<dbReference type="PANTHER" id="PTHR24421:SF10">
    <property type="entry name" value="NITRATE_NITRITE SENSOR PROTEIN NARQ"/>
    <property type="match status" value="1"/>
</dbReference>
<dbReference type="InterPro" id="IPR050482">
    <property type="entry name" value="Sensor_HK_TwoCompSys"/>
</dbReference>